<dbReference type="SMART" id="SM00530">
    <property type="entry name" value="HTH_XRE"/>
    <property type="match status" value="1"/>
</dbReference>
<feature type="transmembrane region" description="Helical" evidence="2">
    <location>
        <begin position="82"/>
        <end position="101"/>
    </location>
</feature>
<feature type="transmembrane region" description="Helical" evidence="2">
    <location>
        <begin position="169"/>
        <end position="190"/>
    </location>
</feature>
<protein>
    <submittedName>
        <fullName evidence="4">XRE family transcriptional regulator</fullName>
    </submittedName>
</protein>
<keyword evidence="2" id="KW-1133">Transmembrane helix</keyword>
<keyword evidence="2" id="KW-0472">Membrane</keyword>
<evidence type="ECO:0000313" key="5">
    <source>
        <dbReference type="Proteomes" id="UP000269591"/>
    </source>
</evidence>
<evidence type="ECO:0000256" key="1">
    <source>
        <dbReference type="ARBA" id="ARBA00023125"/>
    </source>
</evidence>
<comment type="caution">
    <text evidence="4">The sequence shown here is derived from an EMBL/GenBank/DDBJ whole genome shotgun (WGS) entry which is preliminary data.</text>
</comment>
<keyword evidence="1" id="KW-0238">DNA-binding</keyword>
<evidence type="ECO:0000256" key="2">
    <source>
        <dbReference type="SAM" id="Phobius"/>
    </source>
</evidence>
<gene>
    <name evidence="4" type="ORF">DMP06_08095</name>
</gene>
<accession>A0A3N0AXK6</accession>
<evidence type="ECO:0000259" key="3">
    <source>
        <dbReference type="PROSITE" id="PS50943"/>
    </source>
</evidence>
<dbReference type="EMBL" id="QIBX01000014">
    <property type="protein sequence ID" value="RNL39076.1"/>
    <property type="molecule type" value="Genomic_DNA"/>
</dbReference>
<dbReference type="PANTHER" id="PTHR46558:SF15">
    <property type="entry name" value="HELIX-TURN-HELIX DOMAIN PROTEIN"/>
    <property type="match status" value="1"/>
</dbReference>
<dbReference type="Pfam" id="PF01381">
    <property type="entry name" value="HTH_3"/>
    <property type="match status" value="1"/>
</dbReference>
<dbReference type="CDD" id="cd00093">
    <property type="entry name" value="HTH_XRE"/>
    <property type="match status" value="1"/>
</dbReference>
<keyword evidence="2" id="KW-0812">Transmembrane</keyword>
<dbReference type="PROSITE" id="PS50943">
    <property type="entry name" value="HTH_CROC1"/>
    <property type="match status" value="1"/>
</dbReference>
<dbReference type="RefSeq" id="WP_123209231.1">
    <property type="nucleotide sequence ID" value="NZ_JBHTHO010000017.1"/>
</dbReference>
<dbReference type="InterPro" id="IPR001387">
    <property type="entry name" value="Cro/C1-type_HTH"/>
</dbReference>
<dbReference type="AlphaFoldDB" id="A0A3N0AXK6"/>
<dbReference type="OrthoDB" id="9805856at2"/>
<dbReference type="Proteomes" id="UP000269591">
    <property type="component" value="Unassembled WGS sequence"/>
</dbReference>
<sequence>MDIGNQIRERRQKLGLSQDELAQRLYVSRVTVSHWETGKTLPDVQGMLLLANLFDATIDELVKGDVAEMREMVEKNDRRTRSAAIALAAVEVTVVAVLGIMATVERDYLEPALRLLLAVFVLASTAVFLIARRQGGGRDARSAAELLGAASGDSAEAARENASANAMRLALEVFVGLVVGIGVLVLGGLLLGVREFTGLAVAVCVAAALAAAQMLGRYTRPAWSAAILPALWIAGAVALGVAAGGFGSPRDWFAIAGGAVVLLIFWVGGRRRRGVGLRARQGVALAAPHALPYRSSSWPIATGSFSSKWVTRGVPSAFSMTDTPHPLVILDEASR</sequence>
<name>A0A3N0AXK6_9ACTN</name>
<dbReference type="SUPFAM" id="SSF47413">
    <property type="entry name" value="lambda repressor-like DNA-binding domains"/>
    <property type="match status" value="1"/>
</dbReference>
<dbReference type="PANTHER" id="PTHR46558">
    <property type="entry name" value="TRACRIPTIONAL REGULATORY PROTEIN-RELATED-RELATED"/>
    <property type="match status" value="1"/>
</dbReference>
<proteinExistence type="predicted"/>
<reference evidence="5" key="1">
    <citation type="submission" date="2018-05" db="EMBL/GenBank/DDBJ databases">
        <title>Genome Sequencing of selected type strains of the family Eggerthellaceae.</title>
        <authorList>
            <person name="Danylec N."/>
            <person name="Stoll D.A."/>
            <person name="Doetsch A."/>
            <person name="Huch M."/>
        </authorList>
    </citation>
    <scope>NUCLEOTIDE SEQUENCE [LARGE SCALE GENOMIC DNA]</scope>
    <source>
        <strain evidence="5">DSM 24851</strain>
    </source>
</reference>
<dbReference type="InterPro" id="IPR010982">
    <property type="entry name" value="Lambda_DNA-bd_dom_sf"/>
</dbReference>
<feature type="transmembrane region" description="Helical" evidence="2">
    <location>
        <begin position="113"/>
        <end position="131"/>
    </location>
</feature>
<dbReference type="Gene3D" id="1.10.260.40">
    <property type="entry name" value="lambda repressor-like DNA-binding domains"/>
    <property type="match status" value="1"/>
</dbReference>
<organism evidence="4 5">
    <name type="scientific">Slackia equolifaciens</name>
    <dbReference type="NCBI Taxonomy" id="498718"/>
    <lineage>
        <taxon>Bacteria</taxon>
        <taxon>Bacillati</taxon>
        <taxon>Actinomycetota</taxon>
        <taxon>Coriobacteriia</taxon>
        <taxon>Eggerthellales</taxon>
        <taxon>Eggerthellaceae</taxon>
        <taxon>Slackia</taxon>
    </lineage>
</organism>
<evidence type="ECO:0000313" key="4">
    <source>
        <dbReference type="EMBL" id="RNL39076.1"/>
    </source>
</evidence>
<feature type="transmembrane region" description="Helical" evidence="2">
    <location>
        <begin position="196"/>
        <end position="215"/>
    </location>
</feature>
<keyword evidence="5" id="KW-1185">Reference proteome</keyword>
<feature type="transmembrane region" description="Helical" evidence="2">
    <location>
        <begin position="252"/>
        <end position="269"/>
    </location>
</feature>
<dbReference type="GO" id="GO:0003677">
    <property type="term" value="F:DNA binding"/>
    <property type="evidence" value="ECO:0007669"/>
    <property type="project" value="UniProtKB-KW"/>
</dbReference>
<feature type="domain" description="HTH cro/C1-type" evidence="3">
    <location>
        <begin position="7"/>
        <end position="61"/>
    </location>
</feature>
<feature type="transmembrane region" description="Helical" evidence="2">
    <location>
        <begin position="222"/>
        <end position="246"/>
    </location>
</feature>